<sequence length="216" mass="23960">MTDSKSKSGRSLKKFRTFYVFGPDVTGGGPGHGLIFENEDKLRTPPRLIVRPRDGGFPALSEKPRIVFDRKRGKPPRDLEGGMSGYWFVSERLKQVLEKADPEGFSFVECDYILPDGSIGPAHFLCDVTRSIDALDVANSKIKIKTYKEAPGVEYYSIGEVTGRPELRFHEEVVGSAHVFIQPRLGANPICDSAIRDACKALDGLTGVRFRQADKL</sequence>
<accession>A0ABQ0ZED4</accession>
<feature type="domain" description="Immunity MXAN-0049 protein" evidence="1">
    <location>
        <begin position="17"/>
        <end position="213"/>
    </location>
</feature>
<dbReference type="RefSeq" id="WP_152094948.1">
    <property type="nucleotide sequence ID" value="NZ_BLAJ01000022.1"/>
</dbReference>
<protein>
    <recommendedName>
        <fullName evidence="1">Immunity MXAN-0049 protein domain-containing protein</fullName>
    </recommendedName>
</protein>
<dbReference type="Proteomes" id="UP000390335">
    <property type="component" value="Unassembled WGS sequence"/>
</dbReference>
<evidence type="ECO:0000313" key="2">
    <source>
        <dbReference type="EMBL" id="GES53614.1"/>
    </source>
</evidence>
<gene>
    <name evidence="2" type="ORF">RsS93_62280</name>
</gene>
<reference evidence="2 3" key="1">
    <citation type="journal article" date="2020" name="Genome Biol. Evol.">
        <title>Rhizobium dioscoreae sp. nov., a plant growth-promoting bacterium isolated from yam (Dioscorea species).</title>
        <authorList>
            <person name="Ouyabe M."/>
            <person name="Tanaka N."/>
            <person name="Shiwa Y."/>
            <person name="Fujita N."/>
            <person name="Kikuno H."/>
            <person name="Babil P."/>
            <person name="Shiwachi H."/>
        </authorList>
    </citation>
    <scope>NUCLEOTIDE SEQUENCE [LARGE SCALE GENOMIC DNA]</scope>
    <source>
        <strain evidence="2 3">S-93</strain>
    </source>
</reference>
<evidence type="ECO:0000313" key="3">
    <source>
        <dbReference type="Proteomes" id="UP000390335"/>
    </source>
</evidence>
<dbReference type="Pfam" id="PF07791">
    <property type="entry name" value="Imm11"/>
    <property type="match status" value="1"/>
</dbReference>
<dbReference type="InterPro" id="IPR012433">
    <property type="entry name" value="Imm11"/>
</dbReference>
<keyword evidence="3" id="KW-1185">Reference proteome</keyword>
<evidence type="ECO:0000259" key="1">
    <source>
        <dbReference type="Pfam" id="PF07791"/>
    </source>
</evidence>
<organism evidence="2 3">
    <name type="scientific">Rhizobium dioscoreae</name>
    <dbReference type="NCBI Taxonomy" id="2653122"/>
    <lineage>
        <taxon>Bacteria</taxon>
        <taxon>Pseudomonadati</taxon>
        <taxon>Pseudomonadota</taxon>
        <taxon>Alphaproteobacteria</taxon>
        <taxon>Hyphomicrobiales</taxon>
        <taxon>Rhizobiaceae</taxon>
        <taxon>Rhizobium/Agrobacterium group</taxon>
        <taxon>Rhizobium</taxon>
    </lineage>
</organism>
<dbReference type="EMBL" id="BLAJ01000022">
    <property type="protein sequence ID" value="GES53614.1"/>
    <property type="molecule type" value="Genomic_DNA"/>
</dbReference>
<comment type="caution">
    <text evidence="2">The sequence shown here is derived from an EMBL/GenBank/DDBJ whole genome shotgun (WGS) entry which is preliminary data.</text>
</comment>
<proteinExistence type="predicted"/>
<name>A0ABQ0ZED4_9HYPH</name>